<dbReference type="EMBL" id="OU015566">
    <property type="protein sequence ID" value="CAG5105578.1"/>
    <property type="molecule type" value="Genomic_DNA"/>
</dbReference>
<proteinExistence type="predicted"/>
<feature type="compositionally biased region" description="Low complexity" evidence="1">
    <location>
        <begin position="265"/>
        <end position="287"/>
    </location>
</feature>
<reference evidence="2 3" key="1">
    <citation type="submission" date="2021-04" db="EMBL/GenBank/DDBJ databases">
        <authorList>
            <person name="Bliznina A."/>
        </authorList>
    </citation>
    <scope>NUCLEOTIDE SEQUENCE [LARGE SCALE GENOMIC DNA]</scope>
</reference>
<feature type="region of interest" description="Disordered" evidence="1">
    <location>
        <begin position="42"/>
        <end position="345"/>
    </location>
</feature>
<feature type="compositionally biased region" description="Basic and acidic residues" evidence="1">
    <location>
        <begin position="144"/>
        <end position="154"/>
    </location>
</feature>
<gene>
    <name evidence="2" type="ORF">OKIOD_LOCUS11020</name>
</gene>
<feature type="compositionally biased region" description="Basic residues" evidence="1">
    <location>
        <begin position="183"/>
        <end position="194"/>
    </location>
</feature>
<feature type="compositionally biased region" description="Basic and acidic residues" evidence="1">
    <location>
        <begin position="213"/>
        <end position="236"/>
    </location>
</feature>
<evidence type="ECO:0000313" key="2">
    <source>
        <dbReference type="EMBL" id="CAG5105578.1"/>
    </source>
</evidence>
<feature type="compositionally biased region" description="Low complexity" evidence="1">
    <location>
        <begin position="478"/>
        <end position="504"/>
    </location>
</feature>
<accession>A0ABN7SU36</accession>
<protein>
    <submittedName>
        <fullName evidence="2">Oidioi.mRNA.OKI2018_I69.chr1.g2255.t1.cds</fullName>
    </submittedName>
</protein>
<feature type="compositionally biased region" description="Basic and acidic residues" evidence="1">
    <location>
        <begin position="593"/>
        <end position="602"/>
    </location>
</feature>
<organism evidence="2 3">
    <name type="scientific">Oikopleura dioica</name>
    <name type="common">Tunicate</name>
    <dbReference type="NCBI Taxonomy" id="34765"/>
    <lineage>
        <taxon>Eukaryota</taxon>
        <taxon>Metazoa</taxon>
        <taxon>Chordata</taxon>
        <taxon>Tunicata</taxon>
        <taxon>Appendicularia</taxon>
        <taxon>Copelata</taxon>
        <taxon>Oikopleuridae</taxon>
        <taxon>Oikopleura</taxon>
    </lineage>
</organism>
<feature type="compositionally biased region" description="Polar residues" evidence="1">
    <location>
        <begin position="301"/>
        <end position="323"/>
    </location>
</feature>
<keyword evidence="3" id="KW-1185">Reference proteome</keyword>
<feature type="compositionally biased region" description="Basic and acidic residues" evidence="1">
    <location>
        <begin position="168"/>
        <end position="182"/>
    </location>
</feature>
<feature type="compositionally biased region" description="Basic and acidic residues" evidence="1">
    <location>
        <begin position="94"/>
        <end position="105"/>
    </location>
</feature>
<feature type="compositionally biased region" description="Polar residues" evidence="1">
    <location>
        <begin position="331"/>
        <end position="341"/>
    </location>
</feature>
<sequence>MSENEERSGSPNVEIIDTPMDDLEELIGEDVLLPGFNEHNRNEAVEVGNGGNPVPMDTSTAADSIDVHAGEIEDDLLGPSGPLVMDVPSSSASDRPENNDSHMSLDEEELLNEPKKPTARETASSSKKKSPPKPPTANPLPKETSTEDSDHDKPGPSGLQSRSCGFVSKERPCWVTNKDGKKVRPRKQLATRRPARPDGRPYTDTDSDDSDCSDNRENRKIEAGNRKRASDEESSGRKKQKGGNSRPVERPDSNNATVADNTVEPANSAPAVASNASPPSTQPSQQSGEGWVINRPEHVGWNSSSRQPESSGWRETTNRQRSSGNRRENAGNRQNQRSQGQAGERYDPDLAWHQRRLKAHYWLHRFGEGERSESCTNPANRLAKDLDQMGAYAKRKGFGRYFPTKQMIKIGESIYFGVSPINPPARLREDIKSAFMKLVNLREEDMGYPSRSPKFDVFVNELDEVQKAYSKRMAELTAASNAPPSSQHQQQQQQQQQRQQQPQRARPRYMHARRPSTDSLPTYSMAMRDQRAGNRRFQEPLPHRPESPLRPQQSAAPMIVSPIQQAPTRVVTGVSGTTAGRPTIDLTQPVGENEPRRWGEPRVPKEAEIVPDENLNEDIPYDYEPELTEEERARKGYFWNISPCHFNVSARGLRRPSPNFIADSVIIRDKITDLMKRRATFERDLVTLGVTKISHPAKLELDLDAFLVRSGDPDRFKLACKQLVLVEDARLDIATEILDEFVQLASPSKFPLGELMCFCANEAFLMGGPAVRRLAHRANERILAWAFVSAKKIKAHPPLLITFTKSCLLLYISAKTIVAFNLAVHITFASTEPASRRHALASLFTFSHRSHNALTAVRPVLAKKF</sequence>
<feature type="compositionally biased region" description="Basic residues" evidence="1">
    <location>
        <begin position="505"/>
        <end position="514"/>
    </location>
</feature>
<name>A0ABN7SU36_OIKDI</name>
<evidence type="ECO:0000256" key="1">
    <source>
        <dbReference type="SAM" id="MobiDB-lite"/>
    </source>
</evidence>
<evidence type="ECO:0000313" key="3">
    <source>
        <dbReference type="Proteomes" id="UP001158576"/>
    </source>
</evidence>
<feature type="region of interest" description="Disordered" evidence="1">
    <location>
        <begin position="477"/>
        <end position="524"/>
    </location>
</feature>
<dbReference type="Proteomes" id="UP001158576">
    <property type="component" value="Chromosome 1"/>
</dbReference>
<feature type="region of interest" description="Disordered" evidence="1">
    <location>
        <begin position="573"/>
        <end position="602"/>
    </location>
</feature>